<comment type="caution">
    <text evidence="1">The sequence shown here is derived from an EMBL/GenBank/DDBJ whole genome shotgun (WGS) entry which is preliminary data.</text>
</comment>
<evidence type="ECO:0000313" key="1">
    <source>
        <dbReference type="EMBL" id="MPC42583.1"/>
    </source>
</evidence>
<protein>
    <submittedName>
        <fullName evidence="1">Uncharacterized protein</fullName>
    </submittedName>
</protein>
<sequence>MERDEELDTCGWRDQHHQGSFVEGFMTSASSDAFNRVEVQHASLASWSRRLPGRDQPGTLATTGLASSSYSSSFPFSSSPSSSSCFFASFAAASTSVIPPASNISHLPASFSSSSTSLFHLFHTCIFFLNPHSSFLRLAHHGSTSPLLPVMHLQPSLNFTTLASTTSSTISTTTTFFHHHNYHHHHHHHHLYSSSIYNLIALSPSPLPPLCFL</sequence>
<organism evidence="1 2">
    <name type="scientific">Portunus trituberculatus</name>
    <name type="common">Swimming crab</name>
    <name type="synonym">Neptunus trituberculatus</name>
    <dbReference type="NCBI Taxonomy" id="210409"/>
    <lineage>
        <taxon>Eukaryota</taxon>
        <taxon>Metazoa</taxon>
        <taxon>Ecdysozoa</taxon>
        <taxon>Arthropoda</taxon>
        <taxon>Crustacea</taxon>
        <taxon>Multicrustacea</taxon>
        <taxon>Malacostraca</taxon>
        <taxon>Eumalacostraca</taxon>
        <taxon>Eucarida</taxon>
        <taxon>Decapoda</taxon>
        <taxon>Pleocyemata</taxon>
        <taxon>Brachyura</taxon>
        <taxon>Eubrachyura</taxon>
        <taxon>Portunoidea</taxon>
        <taxon>Portunidae</taxon>
        <taxon>Portuninae</taxon>
        <taxon>Portunus</taxon>
    </lineage>
</organism>
<reference evidence="1 2" key="1">
    <citation type="submission" date="2019-05" db="EMBL/GenBank/DDBJ databases">
        <title>Another draft genome of Portunus trituberculatus and its Hox gene families provides insights of decapod evolution.</title>
        <authorList>
            <person name="Jeong J.-H."/>
            <person name="Song I."/>
            <person name="Kim S."/>
            <person name="Choi T."/>
            <person name="Kim D."/>
            <person name="Ryu S."/>
            <person name="Kim W."/>
        </authorList>
    </citation>
    <scope>NUCLEOTIDE SEQUENCE [LARGE SCALE GENOMIC DNA]</scope>
    <source>
        <tissue evidence="1">Muscle</tissue>
    </source>
</reference>
<evidence type="ECO:0000313" key="2">
    <source>
        <dbReference type="Proteomes" id="UP000324222"/>
    </source>
</evidence>
<proteinExistence type="predicted"/>
<gene>
    <name evidence="1" type="ORF">E2C01_036206</name>
</gene>
<dbReference type="EMBL" id="VSRR010005492">
    <property type="protein sequence ID" value="MPC42583.1"/>
    <property type="molecule type" value="Genomic_DNA"/>
</dbReference>
<keyword evidence="2" id="KW-1185">Reference proteome</keyword>
<name>A0A5B7FBV0_PORTR</name>
<dbReference type="AlphaFoldDB" id="A0A5B7FBV0"/>
<accession>A0A5B7FBV0</accession>
<dbReference type="Proteomes" id="UP000324222">
    <property type="component" value="Unassembled WGS sequence"/>
</dbReference>